<feature type="domain" description="DUF7580" evidence="2">
    <location>
        <begin position="195"/>
        <end position="562"/>
    </location>
</feature>
<gene>
    <name evidence="3" type="ORF">CC86DRAFT_95126</name>
</gene>
<accession>A0A6A6ZLS2</accession>
<dbReference type="InterPro" id="IPR056002">
    <property type="entry name" value="DUF7580"/>
</dbReference>
<dbReference type="PANTHER" id="PTHR35186:SF4">
    <property type="entry name" value="PRION-INHIBITION AND PROPAGATION HELO DOMAIN-CONTAINING PROTEIN"/>
    <property type="match status" value="1"/>
</dbReference>
<evidence type="ECO:0000313" key="3">
    <source>
        <dbReference type="EMBL" id="KAF2822061.1"/>
    </source>
</evidence>
<dbReference type="AlphaFoldDB" id="A0A6A6ZLS2"/>
<sequence>MSGLEVAGVVLGSLPLVISALEHYTNGIHTAKRYWRYKSELRSLILQIDTERGIFINTLEQLLSGLVRIEHMTEFLSNPGGEVWQDVDVQLKTRLRSAYEVYFGNVSGMARSLKRIREKLALDPGSGKPQFSDPSLFKQEYKRLQFSLRKSEYSEQLSDLRNHNQALTRLTQQSLELEPSRAETKTRSCPNFNALQSYARSLFDTLRSGLRCTCEGHAIKLRLENRSNKAEDDEDLLGSTPFRVIFTYNSAAPATSWTWKEADIRWIVDKPISVPVSSCGPKLTRRVRFDQVQTSSSSTTVTVTQQHISVITKPTPEQIQDLCHAISTLQQPQLNICAGYLLDSLKRKHGIYPLDIPICQDKQEDWSAYTLRQVLTRRAGFGRRLMQHDKFKIAVDLASSILQLYKTPWLNDDWGDDDVYFVHRPGAPLSSVYQHPFIYRKFSSATTNQSLVPPSPVRSIIRNQTLFTLGVLLIELLYGTSIEELQTPHDLACQGTPGAVWCTAERLIDEEIALEAGQLYADAVRRCVRCDFNRKTYSLDDQDFQQAVFDGVVAPLEKTLQHFLGQD</sequence>
<feature type="chain" id="PRO_5025343314" description="DUF7580 domain-containing protein" evidence="1">
    <location>
        <begin position="21"/>
        <end position="567"/>
    </location>
</feature>
<evidence type="ECO:0000313" key="4">
    <source>
        <dbReference type="Proteomes" id="UP000799424"/>
    </source>
</evidence>
<evidence type="ECO:0000259" key="2">
    <source>
        <dbReference type="Pfam" id="PF24476"/>
    </source>
</evidence>
<reference evidence="3" key="1">
    <citation type="journal article" date="2020" name="Stud. Mycol.">
        <title>101 Dothideomycetes genomes: a test case for predicting lifestyles and emergence of pathogens.</title>
        <authorList>
            <person name="Haridas S."/>
            <person name="Albert R."/>
            <person name="Binder M."/>
            <person name="Bloem J."/>
            <person name="Labutti K."/>
            <person name="Salamov A."/>
            <person name="Andreopoulos B."/>
            <person name="Baker S."/>
            <person name="Barry K."/>
            <person name="Bills G."/>
            <person name="Bluhm B."/>
            <person name="Cannon C."/>
            <person name="Castanera R."/>
            <person name="Culley D."/>
            <person name="Daum C."/>
            <person name="Ezra D."/>
            <person name="Gonzalez J."/>
            <person name="Henrissat B."/>
            <person name="Kuo A."/>
            <person name="Liang C."/>
            <person name="Lipzen A."/>
            <person name="Lutzoni F."/>
            <person name="Magnuson J."/>
            <person name="Mondo S."/>
            <person name="Nolan M."/>
            <person name="Ohm R."/>
            <person name="Pangilinan J."/>
            <person name="Park H.-J."/>
            <person name="Ramirez L."/>
            <person name="Alfaro M."/>
            <person name="Sun H."/>
            <person name="Tritt A."/>
            <person name="Yoshinaga Y."/>
            <person name="Zwiers L.-H."/>
            <person name="Turgeon B."/>
            <person name="Goodwin S."/>
            <person name="Spatafora J."/>
            <person name="Crous P."/>
            <person name="Grigoriev I."/>
        </authorList>
    </citation>
    <scope>NUCLEOTIDE SEQUENCE</scope>
    <source>
        <strain evidence="3">CBS 113818</strain>
    </source>
</reference>
<proteinExistence type="predicted"/>
<name>A0A6A6ZLS2_9PLEO</name>
<dbReference type="Pfam" id="PF24476">
    <property type="entry name" value="DUF7580"/>
    <property type="match status" value="1"/>
</dbReference>
<protein>
    <recommendedName>
        <fullName evidence="2">DUF7580 domain-containing protein</fullName>
    </recommendedName>
</protein>
<keyword evidence="4" id="KW-1185">Reference proteome</keyword>
<dbReference type="Proteomes" id="UP000799424">
    <property type="component" value="Unassembled WGS sequence"/>
</dbReference>
<dbReference type="PANTHER" id="PTHR35186">
    <property type="entry name" value="ANK_REP_REGION DOMAIN-CONTAINING PROTEIN"/>
    <property type="match status" value="1"/>
</dbReference>
<keyword evidence="1" id="KW-0732">Signal</keyword>
<organism evidence="3 4">
    <name type="scientific">Ophiobolus disseminans</name>
    <dbReference type="NCBI Taxonomy" id="1469910"/>
    <lineage>
        <taxon>Eukaryota</taxon>
        <taxon>Fungi</taxon>
        <taxon>Dikarya</taxon>
        <taxon>Ascomycota</taxon>
        <taxon>Pezizomycotina</taxon>
        <taxon>Dothideomycetes</taxon>
        <taxon>Pleosporomycetidae</taxon>
        <taxon>Pleosporales</taxon>
        <taxon>Pleosporineae</taxon>
        <taxon>Phaeosphaeriaceae</taxon>
        <taxon>Ophiobolus</taxon>
    </lineage>
</organism>
<dbReference type="OrthoDB" id="3565018at2759"/>
<dbReference type="EMBL" id="MU006235">
    <property type="protein sequence ID" value="KAF2822061.1"/>
    <property type="molecule type" value="Genomic_DNA"/>
</dbReference>
<evidence type="ECO:0000256" key="1">
    <source>
        <dbReference type="SAM" id="SignalP"/>
    </source>
</evidence>
<feature type="signal peptide" evidence="1">
    <location>
        <begin position="1"/>
        <end position="20"/>
    </location>
</feature>